<evidence type="ECO:0000256" key="3">
    <source>
        <dbReference type="RuleBase" id="RU003457"/>
    </source>
</evidence>
<dbReference type="PIRSF" id="PIRSF006232">
    <property type="entry name" value="Pirin"/>
    <property type="match status" value="1"/>
</dbReference>
<sequence>MNRIVLKGHAKDLGDHFIIKRVLPAMEKRSIGPFVFLDHFGPKKMELGNEMVVRSHPHIGLATITFLYNGLIHHRDSLGFSQLIRPYETNWMVAGKGIAHSERSERDPNSDLLEGLQTWIALPKDKEDIEPSFQHIGKAEIPKLEDEKSTIYVLGGEFQNMTSTAVTHSELIYVDIQIKIESSSYSWSINPSYESGIYVSKGKIQVGDRIIQEGELVYFEVGETISFQSLEPSRLMLLGGRPLAERRHIWWNFVSTDQEKIERAKELWAKDLFPKVPDEVDRIPLPEH</sequence>
<reference evidence="6 7" key="1">
    <citation type="submission" date="2018-02" db="EMBL/GenBank/DDBJ databases">
        <title>Novel Leptospira species isolated from soil and water in Japan.</title>
        <authorList>
            <person name="Nakao R."/>
            <person name="Masuzawa T."/>
        </authorList>
    </citation>
    <scope>NUCLEOTIDE SEQUENCE [LARGE SCALE GENOMIC DNA]</scope>
    <source>
        <strain evidence="6 7">YH101</strain>
    </source>
</reference>
<dbReference type="AlphaFoldDB" id="A0A2P2E2B2"/>
<keyword evidence="2" id="KW-0408">Iron</keyword>
<evidence type="ECO:0000313" key="6">
    <source>
        <dbReference type="EMBL" id="GBF51010.1"/>
    </source>
</evidence>
<dbReference type="PANTHER" id="PTHR13903">
    <property type="entry name" value="PIRIN-RELATED"/>
    <property type="match status" value="1"/>
</dbReference>
<keyword evidence="7" id="KW-1185">Reference proteome</keyword>
<dbReference type="Pfam" id="PF02678">
    <property type="entry name" value="Pirin"/>
    <property type="match status" value="1"/>
</dbReference>
<organism evidence="6 7">
    <name type="scientific">Leptospira ryugenii</name>
    <dbReference type="NCBI Taxonomy" id="1917863"/>
    <lineage>
        <taxon>Bacteria</taxon>
        <taxon>Pseudomonadati</taxon>
        <taxon>Spirochaetota</taxon>
        <taxon>Spirochaetia</taxon>
        <taxon>Leptospirales</taxon>
        <taxon>Leptospiraceae</taxon>
        <taxon>Leptospira</taxon>
    </lineage>
</organism>
<dbReference type="Gene3D" id="2.60.120.10">
    <property type="entry name" value="Jelly Rolls"/>
    <property type="match status" value="2"/>
</dbReference>
<evidence type="ECO:0000313" key="7">
    <source>
        <dbReference type="Proteomes" id="UP000245133"/>
    </source>
</evidence>
<dbReference type="InterPro" id="IPR012093">
    <property type="entry name" value="Pirin"/>
</dbReference>
<evidence type="ECO:0000256" key="2">
    <source>
        <dbReference type="PIRSR" id="PIRSR006232-1"/>
    </source>
</evidence>
<accession>A0A2P2E2B2</accession>
<name>A0A2P2E2B2_9LEPT</name>
<gene>
    <name evidence="6" type="ORF">LPTSP4_25410</name>
</gene>
<feature type="domain" description="Pirin N-terminal" evidence="4">
    <location>
        <begin position="21"/>
        <end position="120"/>
    </location>
</feature>
<feature type="binding site" evidence="2">
    <location>
        <position position="100"/>
    </location>
    <ligand>
        <name>Fe cation</name>
        <dbReference type="ChEBI" id="CHEBI:24875"/>
    </ligand>
</feature>
<dbReference type="InterPro" id="IPR008778">
    <property type="entry name" value="Pirin_C_dom"/>
</dbReference>
<evidence type="ECO:0000259" key="5">
    <source>
        <dbReference type="Pfam" id="PF05726"/>
    </source>
</evidence>
<dbReference type="OrthoDB" id="321327at2"/>
<feature type="binding site" evidence="2">
    <location>
        <position position="56"/>
    </location>
    <ligand>
        <name>Fe cation</name>
        <dbReference type="ChEBI" id="CHEBI:24875"/>
    </ligand>
</feature>
<dbReference type="CDD" id="cd02909">
    <property type="entry name" value="cupin_pirin_N"/>
    <property type="match status" value="1"/>
</dbReference>
<keyword evidence="2" id="KW-0479">Metal-binding</keyword>
<dbReference type="InterPro" id="IPR014710">
    <property type="entry name" value="RmlC-like_jellyroll"/>
</dbReference>
<dbReference type="GO" id="GO:0046872">
    <property type="term" value="F:metal ion binding"/>
    <property type="evidence" value="ECO:0007669"/>
    <property type="project" value="UniProtKB-KW"/>
</dbReference>
<proteinExistence type="inferred from homology"/>
<protein>
    <submittedName>
        <fullName evidence="6">Pirin family protein</fullName>
    </submittedName>
</protein>
<feature type="binding site" evidence="2">
    <location>
        <position position="58"/>
    </location>
    <ligand>
        <name>Fe cation</name>
        <dbReference type="ChEBI" id="CHEBI:24875"/>
    </ligand>
</feature>
<dbReference type="SUPFAM" id="SSF51182">
    <property type="entry name" value="RmlC-like cupins"/>
    <property type="match status" value="1"/>
</dbReference>
<feature type="binding site" evidence="2">
    <location>
        <position position="102"/>
    </location>
    <ligand>
        <name>Fe cation</name>
        <dbReference type="ChEBI" id="CHEBI:24875"/>
    </ligand>
</feature>
<evidence type="ECO:0000259" key="4">
    <source>
        <dbReference type="Pfam" id="PF02678"/>
    </source>
</evidence>
<dbReference type="RefSeq" id="WP_108977283.1">
    <property type="nucleotide sequence ID" value="NZ_BFBB01000008.1"/>
</dbReference>
<comment type="cofactor">
    <cofactor evidence="2">
        <name>Fe cation</name>
        <dbReference type="ChEBI" id="CHEBI:24875"/>
    </cofactor>
    <text evidence="2">Binds 1 Fe cation per subunit.</text>
</comment>
<dbReference type="CDD" id="cd02247">
    <property type="entry name" value="cupin_pirin_C"/>
    <property type="match status" value="1"/>
</dbReference>
<comment type="similarity">
    <text evidence="1 3">Belongs to the pirin family.</text>
</comment>
<dbReference type="Proteomes" id="UP000245133">
    <property type="component" value="Unassembled WGS sequence"/>
</dbReference>
<dbReference type="EMBL" id="BFBB01000008">
    <property type="protein sequence ID" value="GBF51010.1"/>
    <property type="molecule type" value="Genomic_DNA"/>
</dbReference>
<dbReference type="Pfam" id="PF05726">
    <property type="entry name" value="Pirin_C"/>
    <property type="match status" value="1"/>
</dbReference>
<evidence type="ECO:0000256" key="1">
    <source>
        <dbReference type="ARBA" id="ARBA00008416"/>
    </source>
</evidence>
<dbReference type="PANTHER" id="PTHR13903:SF8">
    <property type="entry name" value="PIRIN"/>
    <property type="match status" value="1"/>
</dbReference>
<comment type="caution">
    <text evidence="6">The sequence shown here is derived from an EMBL/GenBank/DDBJ whole genome shotgun (WGS) entry which is preliminary data.</text>
</comment>
<dbReference type="InterPro" id="IPR011051">
    <property type="entry name" value="RmlC_Cupin_sf"/>
</dbReference>
<feature type="domain" description="Pirin C-terminal" evidence="5">
    <location>
        <begin position="173"/>
        <end position="271"/>
    </location>
</feature>
<dbReference type="InterPro" id="IPR003829">
    <property type="entry name" value="Pirin_N_dom"/>
</dbReference>